<dbReference type="SUPFAM" id="SSF46785">
    <property type="entry name" value="Winged helix' DNA-binding domain"/>
    <property type="match status" value="2"/>
</dbReference>
<feature type="domain" description="Helicase ATP-binding" evidence="13">
    <location>
        <begin position="1335"/>
        <end position="1510"/>
    </location>
</feature>
<dbReference type="FunFam" id="1.10.150.20:FF:000004">
    <property type="entry name" value="U5 small nuclear ribonucleoprotein helicase"/>
    <property type="match status" value="1"/>
</dbReference>
<dbReference type="HOGENOM" id="CLU_000335_2_1_1"/>
<keyword evidence="10" id="KW-0234">DNA repair</keyword>
<dbReference type="CDD" id="cd18795">
    <property type="entry name" value="SF2_C_Ski2"/>
    <property type="match status" value="2"/>
</dbReference>
<dbReference type="GO" id="GO:0016787">
    <property type="term" value="F:hydrolase activity"/>
    <property type="evidence" value="ECO:0007669"/>
    <property type="project" value="UniProtKB-KW"/>
</dbReference>
<dbReference type="SMART" id="SM00382">
    <property type="entry name" value="AAA"/>
    <property type="match status" value="2"/>
</dbReference>
<dbReference type="SUPFAM" id="SSF158702">
    <property type="entry name" value="Sec63 N-terminal domain-like"/>
    <property type="match status" value="2"/>
</dbReference>
<dbReference type="FunFam" id="1.10.3380.10:FF:000002">
    <property type="entry name" value="Activating signal cointegrator 1 complex subunit 3"/>
    <property type="match status" value="1"/>
</dbReference>
<dbReference type="InterPro" id="IPR011545">
    <property type="entry name" value="DEAD/DEAH_box_helicase_dom"/>
</dbReference>
<dbReference type="FunFam" id="2.60.40.150:FF:000113">
    <property type="entry name" value="activating signal cointegrator 1 complex subunit 3"/>
    <property type="match status" value="1"/>
</dbReference>
<dbReference type="InParanoid" id="B3RYG0"/>
<dbReference type="FunFam" id="3.40.50.300:FF:000062">
    <property type="entry name" value="U5 small nuclear ribonucleoprotein helicase"/>
    <property type="match status" value="1"/>
</dbReference>
<keyword evidence="4" id="KW-0677">Repeat</keyword>
<dbReference type="eggNOG" id="KOG0952">
    <property type="taxonomic scope" value="Eukaryota"/>
</dbReference>
<dbReference type="InterPro" id="IPR058856">
    <property type="entry name" value="ASCC3_N"/>
</dbReference>
<dbReference type="Pfam" id="PF23445">
    <property type="entry name" value="WHD_SNRNP200"/>
    <property type="match status" value="2"/>
</dbReference>
<evidence type="ECO:0000256" key="7">
    <source>
        <dbReference type="ARBA" id="ARBA00022801"/>
    </source>
</evidence>
<dbReference type="SMART" id="SM00490">
    <property type="entry name" value="HELICc"/>
    <property type="match status" value="2"/>
</dbReference>
<dbReference type="Pfam" id="PF26582">
    <property type="entry name" value="ASCC3_N"/>
    <property type="match status" value="1"/>
</dbReference>
<dbReference type="Pfam" id="PF00270">
    <property type="entry name" value="DEAD"/>
    <property type="match status" value="2"/>
</dbReference>
<dbReference type="STRING" id="10228.B3RYG0"/>
<evidence type="ECO:0000256" key="9">
    <source>
        <dbReference type="ARBA" id="ARBA00022840"/>
    </source>
</evidence>
<feature type="domain" description="Helicase C-terminal" evidence="14">
    <location>
        <begin position="1540"/>
        <end position="1750"/>
    </location>
</feature>
<evidence type="ECO:0000259" key="13">
    <source>
        <dbReference type="PROSITE" id="PS51192"/>
    </source>
</evidence>
<dbReference type="FunFam" id="1.10.10.10:FF:000024">
    <property type="entry name" value="U5 small nuclear ribonucleoprotein helicase"/>
    <property type="match status" value="1"/>
</dbReference>
<dbReference type="Gene3D" id="3.40.50.300">
    <property type="entry name" value="P-loop containing nucleotide triphosphate hydrolases"/>
    <property type="match status" value="4"/>
</dbReference>
<protein>
    <recommendedName>
        <fullName evidence="17">Activating signal cointegrator 1 complex subunit 3</fullName>
    </recommendedName>
</protein>
<sequence length="2176" mass="248690">MADLQLPRFTQSLRTFSKVVDPTAHHGHHASVSLQQKRQGKNNITNAITWKQLNQLGQSLPDKLEKEVAGDIDSDAILDLFIACNELGEGASAATAAFLFETLIDSQQVGRHESETIRRVVGPFPQSSASQACKIVQQLVHLIPDQQMDKFRNLNKPLSQNQNNPIEFGKGIKFTFADLDQVDYTSNEGNTENDFQFDIGYKSPQQESTKIQQKDTTEEPIALQGLCNQYLKDKVKDGWKLEDICSVLLDILQSPRSNEDIQCELCDILGLDKLEFAMLLLEKRTDLVQSAKTIDMSRDCYQKNNANSRSDRKPVVASQITVQSAYEKQLAKVIQKEDRKLNRNTTHNPSNADNDFMEFDPEFLRQQRLVQPSRYFYTLRFAKSILSRSSAAASRRIKYPYVFDSMYEAQQTSAFLANVKVALPTNAKRSSDQLCESVMLPFSAPAPPMEWERKVPITALDEIAQMAFTGTKYLNRIQSIVYENAYNSNENLLICAPTGAGKTNVAMLTIIREIRQHIYSGVIKKDEFKIIYVAPMKALAAEVVRNFSSRLSPLGINVREFTGDMSLTKQELAATQMIVTTPEKWDVVTRKNTSDFVLVHKVNLIILDEVHLLYNDRGAVIESIVARTLRQVEATQRMIRIVGLSATLPNYEDVALFLRVNPHSGLYFFDNRFRPVPLTQHFIGIKSTNYIRQAEDMNTVCYDRVLKYLKDDKQVMVFVHARNATVRTARALHDIASNGNELSYFIPERDVDYGRSEKQVMKSRNKELRDLFLGGFGIHHAGMLRQDRNLVEKLFLNGHIRVLVCTATLAWGINLPAHAVIIKGTQVYDSGKGSFVDLDVLDVLQIFGRAGRPQFDNHGEGTIITTHDKLAHYLSVITRQRPIESEFEKGLLDNLNAEIALGTVTTVEEAVKWLSYTYLYIRMVRNPLAYGLSYNVQESDPGLDEYRRNLVIKAALTLDKLQMIRINKIDKFNIQLISVDIGRIASHFYIKYQTIETFMESIQPIMIDGDLLTMMSRSHEFQQLKVREDEMEELHCLLDGCPKEVKQGIENSDGKVNVLLQSFISRTFINSFSLTSDFNYVAQNSTRIARSLFEMAMCNGWPSLAEQLLNISKMIERRIWSYEHPLRQINAIPENILKKIEERKANVFRLKDMTASEIGHLIRHPAMGSKIKEYVDQLPSVSLTVTIQPVTHQILKISLSITPEFEWNDRIHGKIGEPWWVWVDCPKHNRMYHSEYFLLHKKQVLQKESQKIEFAIPLAHPLPNQYFVHVVSDRWLNCEATSAISFKHLILPEHYPPHTKLLELQPLPIMALNNEDYINLYNFTHFNPIQTQAFHTLYHTDHNVLLGAPTGSGKTVAAEIAIFRVFNNYPKTKAVYIAPLKALVRERVDDWKIRIQQRLKKNVIELTGDVTPDSRAISKADLIITTPEKWDGISRSWQTRSYVKAVSLIVIDEIHLLGDDRGPVLEVIVSRANYISAHTDIKVRVVGLSTALANARDLADWLNIDETGFFNFHPAVRPVPLEVHISGFPGKHYCPRMASMNKPAYTAIKTYSRDKPVLVFVSSRRQTRLTANDLVSFCINDELNKSWLHIADDELRNYLELVRDSNLRHSLEFGIGLHHAGLHEGDRKVVEELFVQQKIQILIATSTLAWGVNFPAHLVIVKGTEYYDGKTKRYVDFPVTDILQMMGRAGRPQFDDSGTAVILVHDVKKNFYLKFLYEPFPVESSLLQVLPQHLNAEIVSGTITSKQDAMDYITYTYFFRRLVVNPNYYQLNDTDVNAVNKYLSNIIEDALTELSNSYCIEIGDDRSVVPLTLGCIASYYYLHHSTLYSFSTNLGSNTTLEDLLLLITNATEYEELPVRHNEDMLNMELAKKVPIEVDSNSYDSPHVKTHLLLQAHFSRQELPVVDYRTDTKSVLDQAVRIIQALIDVAADGGWLVIVLNVINLLQMVIQGRWRRDSPLLTLPNIDMSVLQVLKANRSKQRVPILPELIEFYGNDRKAFDNIFTPVLNQRQTDELFSTIQQLPRINVGITIKGSFLPSYEDDSNESRIVKDGHDRNYSSQTVDWISVCSDREYTLQINLHRLMFKRQRDRDIGKAYAPRFPKAKDEGWLLILGDTEKRELLALKRVSYVSRKLTTMISFCTPEFEGRYIYTLYLLSDSYLGLDQQFDIKLDVQSSE</sequence>
<dbReference type="KEGG" id="tad:TRIADDRAFT_25989"/>
<dbReference type="Gene3D" id="1.10.3380.10">
    <property type="entry name" value="Sec63 N-terminal domain-like domain"/>
    <property type="match status" value="2"/>
</dbReference>
<keyword evidence="3" id="KW-0963">Cytoplasm</keyword>
<dbReference type="InterPro" id="IPR014001">
    <property type="entry name" value="Helicase_ATP-bd"/>
</dbReference>
<proteinExistence type="predicted"/>
<dbReference type="InterPro" id="IPR035892">
    <property type="entry name" value="C2_domain_sf"/>
</dbReference>
<dbReference type="InterPro" id="IPR001650">
    <property type="entry name" value="Helicase_C-like"/>
</dbReference>
<dbReference type="InterPro" id="IPR036388">
    <property type="entry name" value="WH-like_DNA-bd_sf"/>
</dbReference>
<evidence type="ECO:0000256" key="10">
    <source>
        <dbReference type="ARBA" id="ARBA00023204"/>
    </source>
</evidence>
<dbReference type="Pfam" id="PF00271">
    <property type="entry name" value="Helicase_C"/>
    <property type="match status" value="2"/>
</dbReference>
<dbReference type="SUPFAM" id="SSF52540">
    <property type="entry name" value="P-loop containing nucleoside triphosphate hydrolases"/>
    <property type="match status" value="4"/>
</dbReference>
<dbReference type="EMBL" id="DS985245">
    <property type="protein sequence ID" value="EDV24592.1"/>
    <property type="molecule type" value="Genomic_DNA"/>
</dbReference>
<dbReference type="InterPro" id="IPR014756">
    <property type="entry name" value="Ig_E-set"/>
</dbReference>
<dbReference type="Gene3D" id="1.10.10.10">
    <property type="entry name" value="Winged helix-like DNA-binding domain superfamily/Winged helix DNA-binding domain"/>
    <property type="match status" value="2"/>
</dbReference>
<dbReference type="OrthoDB" id="5575at2759"/>
<dbReference type="FunFam" id="3.40.50.300:FF:000231">
    <property type="entry name" value="Activating signal cointegrator 1 complex subunit 3"/>
    <property type="match status" value="1"/>
</dbReference>
<dbReference type="CTD" id="6754135"/>
<keyword evidence="7" id="KW-0378">Hydrolase</keyword>
<evidence type="ECO:0000256" key="1">
    <source>
        <dbReference type="ARBA" id="ARBA00004324"/>
    </source>
</evidence>
<evidence type="ECO:0000256" key="2">
    <source>
        <dbReference type="ARBA" id="ARBA00004514"/>
    </source>
</evidence>
<feature type="domain" description="Helicase C-terminal" evidence="14">
    <location>
        <begin position="701"/>
        <end position="915"/>
    </location>
</feature>
<organism evidence="15 16">
    <name type="scientific">Trichoplax adhaerens</name>
    <name type="common">Trichoplax reptans</name>
    <dbReference type="NCBI Taxonomy" id="10228"/>
    <lineage>
        <taxon>Eukaryota</taxon>
        <taxon>Metazoa</taxon>
        <taxon>Placozoa</taxon>
        <taxon>Uniplacotomia</taxon>
        <taxon>Trichoplacea</taxon>
        <taxon>Trichoplacidae</taxon>
        <taxon>Trichoplax</taxon>
    </lineage>
</organism>
<dbReference type="RefSeq" id="XP_002112482.1">
    <property type="nucleotide sequence ID" value="XM_002112446.1"/>
</dbReference>
<evidence type="ECO:0000256" key="11">
    <source>
        <dbReference type="ARBA" id="ARBA00023235"/>
    </source>
</evidence>
<dbReference type="PIRSF" id="PIRSF039073">
    <property type="entry name" value="BRR2"/>
    <property type="match status" value="1"/>
</dbReference>
<dbReference type="FunFam" id="1.10.3380.10:FF:000001">
    <property type="entry name" value="U5 small nuclear ribonucleoprotein helicase"/>
    <property type="match status" value="1"/>
</dbReference>
<keyword evidence="16" id="KW-1185">Reference proteome</keyword>
<evidence type="ECO:0000256" key="8">
    <source>
        <dbReference type="ARBA" id="ARBA00022806"/>
    </source>
</evidence>
<evidence type="ECO:0000256" key="6">
    <source>
        <dbReference type="ARBA" id="ARBA00022763"/>
    </source>
</evidence>
<dbReference type="InterPro" id="IPR057842">
    <property type="entry name" value="WH_MER3"/>
</dbReference>
<dbReference type="SUPFAM" id="SSF81296">
    <property type="entry name" value="E set domains"/>
    <property type="match status" value="1"/>
</dbReference>
<dbReference type="Proteomes" id="UP000009022">
    <property type="component" value="Unassembled WGS sequence"/>
</dbReference>
<name>B3RYG0_TRIAD</name>
<keyword evidence="12" id="KW-0539">Nucleus</keyword>
<evidence type="ECO:0000313" key="15">
    <source>
        <dbReference type="EMBL" id="EDV24592.1"/>
    </source>
</evidence>
<dbReference type="PANTHER" id="PTHR47961:SF13">
    <property type="entry name" value="ACTIVATING SIGNAL COINTEGRATOR 1 COMPLEX SUBUNIT 3"/>
    <property type="match status" value="1"/>
</dbReference>
<keyword evidence="5" id="KW-0547">Nucleotide-binding</keyword>
<dbReference type="FunFam" id="3.40.50.300:FF:000198">
    <property type="entry name" value="Activating signal cointegrator 1 complex subunit"/>
    <property type="match status" value="1"/>
</dbReference>
<evidence type="ECO:0008006" key="17">
    <source>
        <dbReference type="Google" id="ProtNLM"/>
    </source>
</evidence>
<dbReference type="GO" id="GO:0003676">
    <property type="term" value="F:nucleic acid binding"/>
    <property type="evidence" value="ECO:0007669"/>
    <property type="project" value="InterPro"/>
</dbReference>
<dbReference type="GeneID" id="6754135"/>
<dbReference type="Pfam" id="PF02889">
    <property type="entry name" value="Sec63"/>
    <property type="match status" value="2"/>
</dbReference>
<dbReference type="OMA" id="MCSATEF"/>
<dbReference type="PANTHER" id="PTHR47961">
    <property type="entry name" value="DNA POLYMERASE THETA, PUTATIVE (AFU_ORTHOLOGUE AFUA_1G05260)-RELATED"/>
    <property type="match status" value="1"/>
</dbReference>
<dbReference type="PhylomeDB" id="B3RYG0"/>
<dbReference type="Gene3D" id="2.60.40.150">
    <property type="entry name" value="C2 domain"/>
    <property type="match status" value="2"/>
</dbReference>
<dbReference type="GO" id="GO:0180022">
    <property type="term" value="C:RQC-trigger complex"/>
    <property type="evidence" value="ECO:0007669"/>
    <property type="project" value="UniProtKB-ARBA"/>
</dbReference>
<dbReference type="SMART" id="SM00973">
    <property type="entry name" value="Sec63"/>
    <property type="match status" value="2"/>
</dbReference>
<dbReference type="SMART" id="SM00487">
    <property type="entry name" value="DEXDc"/>
    <property type="match status" value="2"/>
</dbReference>
<dbReference type="InterPro" id="IPR036390">
    <property type="entry name" value="WH_DNA-bd_sf"/>
</dbReference>
<dbReference type="InterPro" id="IPR050474">
    <property type="entry name" value="Hel308_SKI2-like"/>
</dbReference>
<keyword evidence="8" id="KW-0347">Helicase</keyword>
<keyword evidence="11" id="KW-0413">Isomerase</keyword>
<evidence type="ECO:0000256" key="12">
    <source>
        <dbReference type="ARBA" id="ARBA00023242"/>
    </source>
</evidence>
<dbReference type="InterPro" id="IPR027417">
    <property type="entry name" value="P-loop_NTPase"/>
</dbReference>
<comment type="subcellular location">
    <subcellularLocation>
        <location evidence="2">Cytoplasm</location>
        <location evidence="2">Cytosol</location>
    </subcellularLocation>
    <subcellularLocation>
        <location evidence="1">Nucleus speckle</location>
    </subcellularLocation>
</comment>
<dbReference type="FunFam" id="1.10.10.10:FF:000012">
    <property type="entry name" value="U5 small nuclear ribonucleoprotein helicase"/>
    <property type="match status" value="1"/>
</dbReference>
<evidence type="ECO:0000256" key="5">
    <source>
        <dbReference type="ARBA" id="ARBA00022741"/>
    </source>
</evidence>
<keyword evidence="6" id="KW-0227">DNA damage</keyword>
<dbReference type="FunCoup" id="B3RYG0">
    <property type="interactions" value="1951"/>
</dbReference>
<evidence type="ECO:0000259" key="14">
    <source>
        <dbReference type="PROSITE" id="PS51194"/>
    </source>
</evidence>
<dbReference type="PROSITE" id="PS51192">
    <property type="entry name" value="HELICASE_ATP_BIND_1"/>
    <property type="match status" value="2"/>
</dbReference>
<reference evidence="15 16" key="1">
    <citation type="journal article" date="2008" name="Nature">
        <title>The Trichoplax genome and the nature of placozoans.</title>
        <authorList>
            <person name="Srivastava M."/>
            <person name="Begovic E."/>
            <person name="Chapman J."/>
            <person name="Putnam N.H."/>
            <person name="Hellsten U."/>
            <person name="Kawashima T."/>
            <person name="Kuo A."/>
            <person name="Mitros T."/>
            <person name="Salamov A."/>
            <person name="Carpenter M.L."/>
            <person name="Signorovitch A.Y."/>
            <person name="Moreno M.A."/>
            <person name="Kamm K."/>
            <person name="Grimwood J."/>
            <person name="Schmutz J."/>
            <person name="Shapiro H."/>
            <person name="Grigoriev I.V."/>
            <person name="Buss L.W."/>
            <person name="Schierwater B."/>
            <person name="Dellaporta S.L."/>
            <person name="Rokhsar D.S."/>
        </authorList>
    </citation>
    <scope>NUCLEOTIDE SEQUENCE [LARGE SCALE GENOMIC DNA]</scope>
    <source>
        <strain evidence="15 16">Grell-BS-1999</strain>
    </source>
</reference>
<gene>
    <name evidence="15" type="ORF">TRIADDRAFT_25989</name>
</gene>
<dbReference type="GO" id="GO:0005737">
    <property type="term" value="C:cytoplasm"/>
    <property type="evidence" value="ECO:0007669"/>
    <property type="project" value="UniProtKB-SubCell"/>
</dbReference>
<dbReference type="InterPro" id="IPR003593">
    <property type="entry name" value="AAA+_ATPase"/>
</dbReference>
<dbReference type="FunFam" id="3.40.50.300:FF:000102">
    <property type="entry name" value="RNA helicase, activating signal cointegrator 1"/>
    <property type="match status" value="1"/>
</dbReference>
<dbReference type="PROSITE" id="PS51194">
    <property type="entry name" value="HELICASE_CTER"/>
    <property type="match status" value="2"/>
</dbReference>
<keyword evidence="9" id="KW-0067">ATP-binding</keyword>
<dbReference type="CDD" id="cd18020">
    <property type="entry name" value="DEXHc_ASCC3_1"/>
    <property type="match status" value="1"/>
</dbReference>
<dbReference type="Gene3D" id="1.10.150.20">
    <property type="entry name" value="5' to 3' exonuclease, C-terminal subdomain"/>
    <property type="match status" value="1"/>
</dbReference>
<accession>B3RYG0</accession>
<dbReference type="GO" id="GO:0005524">
    <property type="term" value="F:ATP binding"/>
    <property type="evidence" value="ECO:0007669"/>
    <property type="project" value="UniProtKB-KW"/>
</dbReference>
<evidence type="ECO:0000256" key="3">
    <source>
        <dbReference type="ARBA" id="ARBA00022490"/>
    </source>
</evidence>
<dbReference type="GO" id="GO:0043138">
    <property type="term" value="F:3'-5' DNA helicase activity"/>
    <property type="evidence" value="ECO:0000318"/>
    <property type="project" value="GO_Central"/>
</dbReference>
<dbReference type="InterPro" id="IPR004179">
    <property type="entry name" value="Sec63-dom"/>
</dbReference>
<evidence type="ECO:0000313" key="16">
    <source>
        <dbReference type="Proteomes" id="UP000009022"/>
    </source>
</evidence>
<dbReference type="GO" id="GO:0005634">
    <property type="term" value="C:nucleus"/>
    <property type="evidence" value="ECO:0000318"/>
    <property type="project" value="GO_Central"/>
</dbReference>
<dbReference type="CDD" id="cd18022">
    <property type="entry name" value="DEXHc_ASCC3_2"/>
    <property type="match status" value="1"/>
</dbReference>
<dbReference type="FunFam" id="2.60.40.150:FF:000004">
    <property type="entry name" value="RNA helicase, activating signal cointegrator 1"/>
    <property type="match status" value="1"/>
</dbReference>
<evidence type="ECO:0000256" key="4">
    <source>
        <dbReference type="ARBA" id="ARBA00022737"/>
    </source>
</evidence>
<feature type="domain" description="Helicase ATP-binding" evidence="13">
    <location>
        <begin position="483"/>
        <end position="666"/>
    </location>
</feature>